<dbReference type="EMBL" id="CM055093">
    <property type="protein sequence ID" value="KAJ7567224.1"/>
    <property type="molecule type" value="Genomic_DNA"/>
</dbReference>
<protein>
    <submittedName>
        <fullName evidence="1">Uncharacterized protein</fullName>
    </submittedName>
</protein>
<organism evidence="1 2">
    <name type="scientific">Diphasiastrum complanatum</name>
    <name type="common">Issler's clubmoss</name>
    <name type="synonym">Lycopodium complanatum</name>
    <dbReference type="NCBI Taxonomy" id="34168"/>
    <lineage>
        <taxon>Eukaryota</taxon>
        <taxon>Viridiplantae</taxon>
        <taxon>Streptophyta</taxon>
        <taxon>Embryophyta</taxon>
        <taxon>Tracheophyta</taxon>
        <taxon>Lycopodiopsida</taxon>
        <taxon>Lycopodiales</taxon>
        <taxon>Lycopodiaceae</taxon>
        <taxon>Lycopodioideae</taxon>
        <taxon>Diphasiastrum</taxon>
    </lineage>
</organism>
<evidence type="ECO:0000313" key="2">
    <source>
        <dbReference type="Proteomes" id="UP001162992"/>
    </source>
</evidence>
<evidence type="ECO:0000313" key="1">
    <source>
        <dbReference type="EMBL" id="KAJ7567224.1"/>
    </source>
</evidence>
<keyword evidence="2" id="KW-1185">Reference proteome</keyword>
<name>A0ACC2EKT7_DIPCM</name>
<gene>
    <name evidence="1" type="ORF">O6H91_02G137500</name>
</gene>
<reference evidence="2" key="1">
    <citation type="journal article" date="2024" name="Proc. Natl. Acad. Sci. U.S.A.">
        <title>Extraordinary preservation of gene collinearity over three hundred million years revealed in homosporous lycophytes.</title>
        <authorList>
            <person name="Li C."/>
            <person name="Wickell D."/>
            <person name="Kuo L.Y."/>
            <person name="Chen X."/>
            <person name="Nie B."/>
            <person name="Liao X."/>
            <person name="Peng D."/>
            <person name="Ji J."/>
            <person name="Jenkins J."/>
            <person name="Williams M."/>
            <person name="Shu S."/>
            <person name="Plott C."/>
            <person name="Barry K."/>
            <person name="Rajasekar S."/>
            <person name="Grimwood J."/>
            <person name="Han X."/>
            <person name="Sun S."/>
            <person name="Hou Z."/>
            <person name="He W."/>
            <person name="Dai G."/>
            <person name="Sun C."/>
            <person name="Schmutz J."/>
            <person name="Leebens-Mack J.H."/>
            <person name="Li F.W."/>
            <person name="Wang L."/>
        </authorList>
    </citation>
    <scope>NUCLEOTIDE SEQUENCE [LARGE SCALE GENOMIC DNA]</scope>
    <source>
        <strain evidence="2">cv. PW_Plant_1</strain>
    </source>
</reference>
<comment type="caution">
    <text evidence="1">The sequence shown here is derived from an EMBL/GenBank/DDBJ whole genome shotgun (WGS) entry which is preliminary data.</text>
</comment>
<proteinExistence type="predicted"/>
<accession>A0ACC2EKT7</accession>
<sequence length="335" mass="37039">MPFSLSPSPPLLRLLPIPRHSFSVVKALCITGMSGMHASTAPADSHDGSKATRRNKRLEVEGYAVEGISIGGQETCVMIPQLRVAFDIGRCPQRAISHDFLFISHAHMDHIGGVAMYVATRGLYKMKPPTVIVPACIKLTVEKLFDIHRALDGSELKHELIGLDNIIQIGEEFSMGKNLLVKPFKTYHVIPSQGYLIYVVKQKLKAEYVGLPGDEIKKLKFSGIEITDVIRSPEVAFTGDTMVDFIVDESNLDVLRAKVLIMEATFLDQSVSIEHARSFGHVHLSEVVALADRFHNKAIVLIHFSARYGQEEILSAIKNLPESLQSRVSALTEGF</sequence>
<dbReference type="Proteomes" id="UP001162992">
    <property type="component" value="Chromosome 2"/>
</dbReference>